<dbReference type="GO" id="GO:0042941">
    <property type="term" value="P:D-alanine transmembrane transport"/>
    <property type="evidence" value="ECO:0007669"/>
    <property type="project" value="TreeGrafter"/>
</dbReference>
<protein>
    <recommendedName>
        <fullName evidence="4">ABC transporter domain-containing protein</fullName>
    </recommendedName>
</protein>
<sequence length="251" mass="27451">MLKVTDLTINFSGLKAVDGLSFEIEQSEIFGLIGPNGAGKTTTFNMISGTFKPTSGKIELNGQRIDGNYMYQTNKLGVARTYQNINLFKSMTVLDNILVGQQSRLTSSVLSSILHTPSQRKEEAFAVKKAKDIMEFVGLGHKEQDYSHSLSYGEQRILEIARALASDPILLILDEPAAGMNPTEKNQLADLVLRIRAKGITVLLVEHDMKFVMGITDRICVLNYGKRIALGTPSQVQADPAVIEAYLGGGE</sequence>
<dbReference type="SUPFAM" id="SSF52540">
    <property type="entry name" value="P-loop containing nucleoside triphosphate hydrolases"/>
    <property type="match status" value="1"/>
</dbReference>
<dbReference type="EMBL" id="AGYG01000035">
    <property type="protein sequence ID" value="ENZ31753.1"/>
    <property type="molecule type" value="Genomic_DNA"/>
</dbReference>
<evidence type="ECO:0000256" key="2">
    <source>
        <dbReference type="ARBA" id="ARBA00022741"/>
    </source>
</evidence>
<organism evidence="5 6">
    <name type="scientific">Enterocloster bolteae 90B8</name>
    <dbReference type="NCBI Taxonomy" id="997897"/>
    <lineage>
        <taxon>Bacteria</taxon>
        <taxon>Bacillati</taxon>
        <taxon>Bacillota</taxon>
        <taxon>Clostridia</taxon>
        <taxon>Lachnospirales</taxon>
        <taxon>Lachnospiraceae</taxon>
        <taxon>Enterocloster</taxon>
    </lineage>
</organism>
<dbReference type="CDD" id="cd03219">
    <property type="entry name" value="ABC_Mj1267_LivG_branched"/>
    <property type="match status" value="1"/>
</dbReference>
<dbReference type="HOGENOM" id="CLU_000604_1_2_9"/>
<dbReference type="InterPro" id="IPR032823">
    <property type="entry name" value="BCA_ABC_TP_C"/>
</dbReference>
<accession>R0A5P5</accession>
<dbReference type="InterPro" id="IPR051120">
    <property type="entry name" value="ABC_AA/LPS_Transport"/>
</dbReference>
<reference evidence="5 6" key="1">
    <citation type="submission" date="2013-01" db="EMBL/GenBank/DDBJ databases">
        <title>The Genome Sequence of Clostridium bolteae 90B8.</title>
        <authorList>
            <consortium name="The Broad Institute Genome Sequencing Platform"/>
            <person name="Earl A."/>
            <person name="Ward D."/>
            <person name="Feldgarden M."/>
            <person name="Gevers D."/>
            <person name="Courvalin P."/>
            <person name="Lambert T."/>
            <person name="Walker B."/>
            <person name="Young S.K."/>
            <person name="Zeng Q."/>
            <person name="Gargeya S."/>
            <person name="Fitzgerald M."/>
            <person name="Haas B."/>
            <person name="Abouelleil A."/>
            <person name="Alvarado L."/>
            <person name="Arachchi H.M."/>
            <person name="Berlin A.M."/>
            <person name="Chapman S.B."/>
            <person name="Dewar J."/>
            <person name="Goldberg J."/>
            <person name="Griggs A."/>
            <person name="Gujja S."/>
            <person name="Hansen M."/>
            <person name="Howarth C."/>
            <person name="Imamovic A."/>
            <person name="Larimer J."/>
            <person name="McCowan C."/>
            <person name="Murphy C."/>
            <person name="Neiman D."/>
            <person name="Pearson M."/>
            <person name="Priest M."/>
            <person name="Roberts A."/>
            <person name="Saif S."/>
            <person name="Shea T."/>
            <person name="Sisk P."/>
            <person name="Sykes S."/>
            <person name="Wortman J."/>
            <person name="Nusbaum C."/>
            <person name="Birren B."/>
        </authorList>
    </citation>
    <scope>NUCLEOTIDE SEQUENCE [LARGE SCALE GENOMIC DNA]</scope>
    <source>
        <strain evidence="5 6">90B8</strain>
    </source>
</reference>
<comment type="caution">
    <text evidence="5">The sequence shown here is derived from an EMBL/GenBank/DDBJ whole genome shotgun (WGS) entry which is preliminary data.</text>
</comment>
<dbReference type="FunFam" id="3.40.50.300:FF:000421">
    <property type="entry name" value="Branched-chain amino acid ABC transporter ATP-binding protein"/>
    <property type="match status" value="1"/>
</dbReference>
<dbReference type="InterPro" id="IPR027417">
    <property type="entry name" value="P-loop_NTPase"/>
</dbReference>
<feature type="domain" description="ABC transporter" evidence="4">
    <location>
        <begin position="2"/>
        <end position="249"/>
    </location>
</feature>
<dbReference type="PATRIC" id="fig|997897.5.peg.5834"/>
<dbReference type="InterPro" id="IPR003593">
    <property type="entry name" value="AAA+_ATPase"/>
</dbReference>
<evidence type="ECO:0000256" key="1">
    <source>
        <dbReference type="ARBA" id="ARBA00022448"/>
    </source>
</evidence>
<keyword evidence="3" id="KW-0067">ATP-binding</keyword>
<evidence type="ECO:0000313" key="6">
    <source>
        <dbReference type="Proteomes" id="UP000013041"/>
    </source>
</evidence>
<keyword evidence="1" id="KW-0813">Transport</keyword>
<dbReference type="GO" id="GO:1903806">
    <property type="term" value="P:L-isoleucine import across plasma membrane"/>
    <property type="evidence" value="ECO:0007669"/>
    <property type="project" value="TreeGrafter"/>
</dbReference>
<dbReference type="GO" id="GO:0015188">
    <property type="term" value="F:L-isoleucine transmembrane transporter activity"/>
    <property type="evidence" value="ECO:0007669"/>
    <property type="project" value="TreeGrafter"/>
</dbReference>
<gene>
    <name evidence="5" type="ORF">HMPREF1097_05558</name>
</gene>
<dbReference type="PANTHER" id="PTHR45772">
    <property type="entry name" value="CONSERVED COMPONENT OF ABC TRANSPORTER FOR NATURAL AMINO ACIDS-RELATED"/>
    <property type="match status" value="1"/>
</dbReference>
<dbReference type="RefSeq" id="WP_002570830.1">
    <property type="nucleotide sequence ID" value="NZ_KB851141.1"/>
</dbReference>
<name>R0A5P5_9FIRM</name>
<dbReference type="PANTHER" id="PTHR45772:SF7">
    <property type="entry name" value="AMINO ACID ABC TRANSPORTER ATP-BINDING PROTEIN"/>
    <property type="match status" value="1"/>
</dbReference>
<dbReference type="GO" id="GO:0015808">
    <property type="term" value="P:L-alanine transport"/>
    <property type="evidence" value="ECO:0007669"/>
    <property type="project" value="TreeGrafter"/>
</dbReference>
<dbReference type="InterPro" id="IPR003439">
    <property type="entry name" value="ABC_transporter-like_ATP-bd"/>
</dbReference>
<dbReference type="GO" id="GO:0016887">
    <property type="term" value="F:ATP hydrolysis activity"/>
    <property type="evidence" value="ECO:0007669"/>
    <property type="project" value="InterPro"/>
</dbReference>
<dbReference type="GO" id="GO:0005304">
    <property type="term" value="F:L-valine transmembrane transporter activity"/>
    <property type="evidence" value="ECO:0007669"/>
    <property type="project" value="TreeGrafter"/>
</dbReference>
<dbReference type="GO" id="GO:0005524">
    <property type="term" value="F:ATP binding"/>
    <property type="evidence" value="ECO:0007669"/>
    <property type="project" value="UniProtKB-KW"/>
</dbReference>
<dbReference type="GO" id="GO:1903805">
    <property type="term" value="P:L-valine import across plasma membrane"/>
    <property type="evidence" value="ECO:0007669"/>
    <property type="project" value="TreeGrafter"/>
</dbReference>
<dbReference type="AlphaFoldDB" id="R0A5P5"/>
<dbReference type="Gene3D" id="3.40.50.300">
    <property type="entry name" value="P-loop containing nucleotide triphosphate hydrolases"/>
    <property type="match status" value="1"/>
</dbReference>
<evidence type="ECO:0000256" key="3">
    <source>
        <dbReference type="ARBA" id="ARBA00022840"/>
    </source>
</evidence>
<dbReference type="Proteomes" id="UP000013041">
    <property type="component" value="Unassembled WGS sequence"/>
</dbReference>
<dbReference type="SMART" id="SM00382">
    <property type="entry name" value="AAA"/>
    <property type="match status" value="1"/>
</dbReference>
<dbReference type="GO" id="GO:0005886">
    <property type="term" value="C:plasma membrane"/>
    <property type="evidence" value="ECO:0007669"/>
    <property type="project" value="TreeGrafter"/>
</dbReference>
<evidence type="ECO:0000259" key="4">
    <source>
        <dbReference type="PROSITE" id="PS50893"/>
    </source>
</evidence>
<dbReference type="PROSITE" id="PS50893">
    <property type="entry name" value="ABC_TRANSPORTER_2"/>
    <property type="match status" value="1"/>
</dbReference>
<dbReference type="GO" id="GO:0015192">
    <property type="term" value="F:L-phenylalanine transmembrane transporter activity"/>
    <property type="evidence" value="ECO:0007669"/>
    <property type="project" value="TreeGrafter"/>
</dbReference>
<dbReference type="Pfam" id="PF12399">
    <property type="entry name" value="BCA_ABC_TP_C"/>
    <property type="match status" value="1"/>
</dbReference>
<dbReference type="Pfam" id="PF00005">
    <property type="entry name" value="ABC_tran"/>
    <property type="match status" value="1"/>
</dbReference>
<proteinExistence type="predicted"/>
<evidence type="ECO:0000313" key="5">
    <source>
        <dbReference type="EMBL" id="ENZ31753.1"/>
    </source>
</evidence>
<keyword evidence="2" id="KW-0547">Nucleotide-binding</keyword>